<sequence>MKNMLIFFMLFIGCSTVEEESQNRGGFGELIREGYPNEINPFEILERVKENGATTGFVIVNAPTILKEDVGDYYTLRLAGSPYAYVLSIKVSAEYYTEEEYLISLRTLTRDWKDCSEVKKVTFYRIGEEDGTAEYRSRKPERNAEGDYEGVYIFFAQKEMPSYDWYHVLKVCSTEGNRGFRLEGIIL</sequence>
<organism evidence="1">
    <name type="scientific">uncultured bacterium contig00106</name>
    <dbReference type="NCBI Taxonomy" id="1181572"/>
    <lineage>
        <taxon>Bacteria</taxon>
        <taxon>environmental samples</taxon>
    </lineage>
</organism>
<name>A0A806KLC5_9BACT</name>
<reference evidence="1" key="1">
    <citation type="submission" date="2012-03" db="EMBL/GenBank/DDBJ databases">
        <title>Functional metagenomics reveals considerable lignocellulase gene clusters in the gut microbiome of a wood-feeding higher termite.</title>
        <authorList>
            <person name="Liu N."/>
        </authorList>
    </citation>
    <scope>NUCLEOTIDE SEQUENCE</scope>
</reference>
<dbReference type="EMBL" id="JQ844287">
    <property type="protein sequence ID" value="AGS54286.1"/>
    <property type="molecule type" value="Genomic_DNA"/>
</dbReference>
<evidence type="ECO:0000313" key="1">
    <source>
        <dbReference type="EMBL" id="AGS54286.1"/>
    </source>
</evidence>
<accession>A0A806KLC5</accession>
<protein>
    <submittedName>
        <fullName evidence="1">Uncharacterized protein</fullName>
    </submittedName>
</protein>
<dbReference type="AlphaFoldDB" id="A0A806KLC5"/>
<proteinExistence type="predicted"/>